<dbReference type="Pfam" id="PF00551">
    <property type="entry name" value="Formyl_trans_N"/>
    <property type="match status" value="1"/>
</dbReference>
<dbReference type="OrthoDB" id="9806170at2"/>
<dbReference type="PANTHER" id="PTHR43369:SF2">
    <property type="entry name" value="PHOSPHORIBOSYLGLYCINAMIDE FORMYLTRANSFERASE"/>
    <property type="match status" value="1"/>
</dbReference>
<evidence type="ECO:0000259" key="7">
    <source>
        <dbReference type="Pfam" id="PF00551"/>
    </source>
</evidence>
<sequence length="191" mass="20248">MTKDVVVLVSGTGTLLQALIDAIESGAVDARIAAVVSDQSGAPALERARRHGIVAVAHPLRKGGDRAVWDGELADIVGAHHPDLVASAGFMKLLGSAFLDRFGGRTINTHPSLLPSFPGMYAVRDALEAGVTVTGATVFLVDAGIDTGRILVQAAVEVAPQDTTDTLHERIKTVERQLLVRAVREWEKRES</sequence>
<organism evidence="8 9">
    <name type="scientific">Tessaracoccus antarcticus</name>
    <dbReference type="NCBI Taxonomy" id="2479848"/>
    <lineage>
        <taxon>Bacteria</taxon>
        <taxon>Bacillati</taxon>
        <taxon>Actinomycetota</taxon>
        <taxon>Actinomycetes</taxon>
        <taxon>Propionibacteriales</taxon>
        <taxon>Propionibacteriaceae</taxon>
        <taxon>Tessaracoccus</taxon>
    </lineage>
</organism>
<feature type="binding site" evidence="6">
    <location>
        <position position="66"/>
    </location>
    <ligand>
        <name>(6R)-10-formyltetrahydrofolate</name>
        <dbReference type="ChEBI" id="CHEBI:195366"/>
    </ligand>
</feature>
<evidence type="ECO:0000256" key="3">
    <source>
        <dbReference type="ARBA" id="ARBA00022755"/>
    </source>
</evidence>
<dbReference type="UniPathway" id="UPA00074">
    <property type="reaction ID" value="UER00126"/>
</dbReference>
<comment type="function">
    <text evidence="6">Catalyzes the transfer of a formyl group from 10-formyltetrahydrofolate to 5-phospho-ribosyl-glycinamide (GAR), producing 5-phospho-ribosyl-N-formylglycinamide (FGAR) and tetrahydrofolate.</text>
</comment>
<dbReference type="PROSITE" id="PS00373">
    <property type="entry name" value="GART"/>
    <property type="match status" value="1"/>
</dbReference>
<comment type="catalytic activity">
    <reaction evidence="5 6">
        <text>N(1)-(5-phospho-beta-D-ribosyl)glycinamide + (6R)-10-formyltetrahydrofolate = N(2)-formyl-N(1)-(5-phospho-beta-D-ribosyl)glycinamide + (6S)-5,6,7,8-tetrahydrofolate + H(+)</text>
        <dbReference type="Rhea" id="RHEA:15053"/>
        <dbReference type="ChEBI" id="CHEBI:15378"/>
        <dbReference type="ChEBI" id="CHEBI:57453"/>
        <dbReference type="ChEBI" id="CHEBI:143788"/>
        <dbReference type="ChEBI" id="CHEBI:147286"/>
        <dbReference type="ChEBI" id="CHEBI:195366"/>
        <dbReference type="EC" id="2.1.2.2"/>
    </reaction>
</comment>
<dbReference type="SUPFAM" id="SSF53328">
    <property type="entry name" value="Formyltransferase"/>
    <property type="match status" value="1"/>
</dbReference>
<dbReference type="HAMAP" id="MF_01930">
    <property type="entry name" value="PurN"/>
    <property type="match status" value="1"/>
</dbReference>
<dbReference type="InterPro" id="IPR001555">
    <property type="entry name" value="GART_AS"/>
</dbReference>
<dbReference type="EC" id="2.1.2.2" evidence="6"/>
<dbReference type="CDD" id="cd08645">
    <property type="entry name" value="FMT_core_GART"/>
    <property type="match status" value="1"/>
</dbReference>
<dbReference type="NCBIfam" id="TIGR00639">
    <property type="entry name" value="PurN"/>
    <property type="match status" value="1"/>
</dbReference>
<dbReference type="GO" id="GO:0006189">
    <property type="term" value="P:'de novo' IMP biosynthetic process"/>
    <property type="evidence" value="ECO:0007669"/>
    <property type="project" value="UniProtKB-UniRule"/>
</dbReference>
<evidence type="ECO:0000256" key="2">
    <source>
        <dbReference type="ARBA" id="ARBA00022679"/>
    </source>
</evidence>
<feature type="active site" description="Proton donor" evidence="6">
    <location>
        <position position="110"/>
    </location>
</feature>
<evidence type="ECO:0000313" key="9">
    <source>
        <dbReference type="Proteomes" id="UP000275256"/>
    </source>
</evidence>
<dbReference type="GO" id="GO:0005829">
    <property type="term" value="C:cytosol"/>
    <property type="evidence" value="ECO:0007669"/>
    <property type="project" value="TreeGrafter"/>
</dbReference>
<reference evidence="8 9" key="1">
    <citation type="submission" date="2018-10" db="EMBL/GenBank/DDBJ databases">
        <title>Tessaracoccus antarcticuss sp. nov., isolated from sediment.</title>
        <authorList>
            <person name="Zhou L.Y."/>
            <person name="Du Z.J."/>
        </authorList>
    </citation>
    <scope>NUCLEOTIDE SEQUENCE [LARGE SCALE GENOMIC DNA]</scope>
    <source>
        <strain evidence="8 9">JDX10</strain>
    </source>
</reference>
<dbReference type="Proteomes" id="UP000275256">
    <property type="component" value="Unassembled WGS sequence"/>
</dbReference>
<protein>
    <recommendedName>
        <fullName evidence="6">Phosphoribosylglycinamide formyltransferase</fullName>
        <ecNumber evidence="6">2.1.2.2</ecNumber>
    </recommendedName>
    <alternativeName>
        <fullName evidence="6">5'-phosphoribosylglycinamide transformylase</fullName>
    </alternativeName>
    <alternativeName>
        <fullName evidence="6">GAR transformylase</fullName>
        <shortName evidence="6">GART</shortName>
    </alternativeName>
</protein>
<name>A0A3M0GA10_9ACTN</name>
<dbReference type="Gene3D" id="3.40.50.170">
    <property type="entry name" value="Formyl transferase, N-terminal domain"/>
    <property type="match status" value="1"/>
</dbReference>
<feature type="binding site" evidence="6">
    <location>
        <begin position="91"/>
        <end position="94"/>
    </location>
    <ligand>
        <name>(6R)-10-formyltetrahydrofolate</name>
        <dbReference type="ChEBI" id="CHEBI:195366"/>
    </ligand>
</feature>
<evidence type="ECO:0000256" key="6">
    <source>
        <dbReference type="HAMAP-Rule" id="MF_01930"/>
    </source>
</evidence>
<comment type="similarity">
    <text evidence="4 6">Belongs to the GART family.</text>
</comment>
<feature type="binding site" evidence="6">
    <location>
        <position position="108"/>
    </location>
    <ligand>
        <name>(6R)-10-formyltetrahydrofolate</name>
        <dbReference type="ChEBI" id="CHEBI:195366"/>
    </ligand>
</feature>
<dbReference type="EMBL" id="REFW01000004">
    <property type="protein sequence ID" value="RMB58473.1"/>
    <property type="molecule type" value="Genomic_DNA"/>
</dbReference>
<dbReference type="InterPro" id="IPR004607">
    <property type="entry name" value="GART"/>
</dbReference>
<dbReference type="RefSeq" id="WP_121902509.1">
    <property type="nucleotide sequence ID" value="NZ_REFW01000004.1"/>
</dbReference>
<evidence type="ECO:0000256" key="4">
    <source>
        <dbReference type="ARBA" id="ARBA00038440"/>
    </source>
</evidence>
<feature type="site" description="Raises pKa of active site His" evidence="6">
    <location>
        <position position="146"/>
    </location>
</feature>
<keyword evidence="2 6" id="KW-0808">Transferase</keyword>
<comment type="caution">
    <text evidence="6">Lacks conserved residue(s) required for the propagation of feature annotation.</text>
</comment>
<keyword evidence="9" id="KW-1185">Reference proteome</keyword>
<dbReference type="AlphaFoldDB" id="A0A3M0GA10"/>
<dbReference type="InterPro" id="IPR002376">
    <property type="entry name" value="Formyl_transf_N"/>
</dbReference>
<keyword evidence="3 6" id="KW-0658">Purine biosynthesis</keyword>
<evidence type="ECO:0000313" key="8">
    <source>
        <dbReference type="EMBL" id="RMB58473.1"/>
    </source>
</evidence>
<gene>
    <name evidence="6" type="primary">purN</name>
    <name evidence="8" type="ORF">EAX62_14465</name>
</gene>
<comment type="pathway">
    <text evidence="1 6">Purine metabolism; IMP biosynthesis via de novo pathway; N(2)-formyl-N(1)-(5-phospho-D-ribosyl)glycinamide from N(1)-(5-phospho-D-ribosyl)glycinamide (10-formyl THF route): step 1/1.</text>
</comment>
<dbReference type="InterPro" id="IPR036477">
    <property type="entry name" value="Formyl_transf_N_sf"/>
</dbReference>
<dbReference type="GO" id="GO:0004644">
    <property type="term" value="F:phosphoribosylglycinamide formyltransferase activity"/>
    <property type="evidence" value="ECO:0007669"/>
    <property type="project" value="UniProtKB-UniRule"/>
</dbReference>
<dbReference type="PANTHER" id="PTHR43369">
    <property type="entry name" value="PHOSPHORIBOSYLGLYCINAMIDE FORMYLTRANSFERASE"/>
    <property type="match status" value="1"/>
</dbReference>
<proteinExistence type="inferred from homology"/>
<accession>A0A3M0GA10</accession>
<feature type="domain" description="Formyl transferase N-terminal" evidence="7">
    <location>
        <begin position="5"/>
        <end position="183"/>
    </location>
</feature>
<evidence type="ECO:0000256" key="5">
    <source>
        <dbReference type="ARBA" id="ARBA00047664"/>
    </source>
</evidence>
<comment type="caution">
    <text evidence="8">The sequence shown here is derived from an EMBL/GenBank/DDBJ whole genome shotgun (WGS) entry which is preliminary data.</text>
</comment>
<evidence type="ECO:0000256" key="1">
    <source>
        <dbReference type="ARBA" id="ARBA00005054"/>
    </source>
</evidence>